<reference evidence="2 3" key="1">
    <citation type="submission" date="2024-04" db="EMBL/GenBank/DDBJ databases">
        <title>Genome assembly C_amara_ONT_v2.</title>
        <authorList>
            <person name="Yant L."/>
            <person name="Moore C."/>
            <person name="Slenker M."/>
        </authorList>
    </citation>
    <scope>NUCLEOTIDE SEQUENCE [LARGE SCALE GENOMIC DNA]</scope>
    <source>
        <tissue evidence="2">Leaf</tissue>
    </source>
</reference>
<evidence type="ECO:0000313" key="3">
    <source>
        <dbReference type="Proteomes" id="UP001558713"/>
    </source>
</evidence>
<dbReference type="SUPFAM" id="SSF81383">
    <property type="entry name" value="F-box domain"/>
    <property type="match status" value="1"/>
</dbReference>
<sequence>MEGMELDPNPDDLKLSRIPAKFVLKSHQKRHVCNEEDDDDEKEGSESELDWLPLDLKMAILIRLPGKSLMNVKLVSKMYSSIIRSRGFIDSYYAMSSTQSRFVVALSNGIFNTIEQKLIFLFSFSHEEESSSLVPNFDMAIPSANFSFLSGSCDSLHGFLSVTSDYPHMLCNPITEQVIKLPMHTRYVGYDPIGDDHKALSVESRNRNQHLEHKVLTLGVQGWRHIQDTISPYSPVSSGVCINGFVYYGAYSPDRPMNPGVVCFHVRSEKLSYVKAPTDVVFYGSDSIFIDYKGKLASIVRDPCGRFRSFDLWILEDLQKHEWSKQTCLFPPHLWDSVGDINLTFTGTNLAGEIIIAPKLLSHHVRPFYIFFYNVAKNYIRRVRLLGIADDPEFRRSYGFLDKGGCHVRIVPQHFESIAFFKDPL</sequence>
<organism evidence="2 3">
    <name type="scientific">Cardamine amara subsp. amara</name>
    <dbReference type="NCBI Taxonomy" id="228776"/>
    <lineage>
        <taxon>Eukaryota</taxon>
        <taxon>Viridiplantae</taxon>
        <taxon>Streptophyta</taxon>
        <taxon>Embryophyta</taxon>
        <taxon>Tracheophyta</taxon>
        <taxon>Spermatophyta</taxon>
        <taxon>Magnoliopsida</taxon>
        <taxon>eudicotyledons</taxon>
        <taxon>Gunneridae</taxon>
        <taxon>Pentapetalae</taxon>
        <taxon>rosids</taxon>
        <taxon>malvids</taxon>
        <taxon>Brassicales</taxon>
        <taxon>Brassicaceae</taxon>
        <taxon>Cardamineae</taxon>
        <taxon>Cardamine</taxon>
    </lineage>
</organism>
<dbReference type="InterPro" id="IPR013187">
    <property type="entry name" value="F-box-assoc_dom_typ3"/>
</dbReference>
<name>A0ABD1AE20_CARAN</name>
<dbReference type="InterPro" id="IPR001810">
    <property type="entry name" value="F-box_dom"/>
</dbReference>
<comment type="caution">
    <text evidence="2">The sequence shown here is derived from an EMBL/GenBank/DDBJ whole genome shotgun (WGS) entry which is preliminary data.</text>
</comment>
<proteinExistence type="predicted"/>
<dbReference type="Pfam" id="PF08268">
    <property type="entry name" value="FBA_3"/>
    <property type="match status" value="1"/>
</dbReference>
<dbReference type="NCBIfam" id="TIGR01640">
    <property type="entry name" value="F_box_assoc_1"/>
    <property type="match status" value="1"/>
</dbReference>
<dbReference type="PANTHER" id="PTHR31111:SF111">
    <property type="entry name" value="F-BOX DOMAIN-CONTAINING PROTEIN"/>
    <property type="match status" value="1"/>
</dbReference>
<dbReference type="InterPro" id="IPR036047">
    <property type="entry name" value="F-box-like_dom_sf"/>
</dbReference>
<accession>A0ABD1AE20</accession>
<feature type="domain" description="F-box" evidence="1">
    <location>
        <begin position="46"/>
        <end position="96"/>
    </location>
</feature>
<evidence type="ECO:0000259" key="1">
    <source>
        <dbReference type="PROSITE" id="PS50181"/>
    </source>
</evidence>
<dbReference type="PROSITE" id="PS50181">
    <property type="entry name" value="FBOX"/>
    <property type="match status" value="1"/>
</dbReference>
<dbReference type="EMBL" id="JBANAX010000525">
    <property type="protein sequence ID" value="KAL1205033.1"/>
    <property type="molecule type" value="Genomic_DNA"/>
</dbReference>
<dbReference type="InterPro" id="IPR017451">
    <property type="entry name" value="F-box-assoc_interact_dom"/>
</dbReference>
<keyword evidence="3" id="KW-1185">Reference proteome</keyword>
<dbReference type="Pfam" id="PF00646">
    <property type="entry name" value="F-box"/>
    <property type="match status" value="1"/>
</dbReference>
<dbReference type="Proteomes" id="UP001558713">
    <property type="component" value="Unassembled WGS sequence"/>
</dbReference>
<protein>
    <submittedName>
        <fullName evidence="2">F-box protein</fullName>
    </submittedName>
</protein>
<gene>
    <name evidence="2" type="ORF">V5N11_016379</name>
</gene>
<dbReference type="AlphaFoldDB" id="A0ABD1AE20"/>
<dbReference type="PANTHER" id="PTHR31111">
    <property type="entry name" value="BNAA05G37150D PROTEIN-RELATED"/>
    <property type="match status" value="1"/>
</dbReference>
<evidence type="ECO:0000313" key="2">
    <source>
        <dbReference type="EMBL" id="KAL1205033.1"/>
    </source>
</evidence>